<evidence type="ECO:0000259" key="1">
    <source>
        <dbReference type="Pfam" id="PF07588"/>
    </source>
</evidence>
<reference evidence="3" key="1">
    <citation type="journal article" date="2019" name="PLoS Negl. Trop. Dis.">
        <title>Revisiting the worldwide diversity of Leptospira species in the environment.</title>
        <authorList>
            <person name="Vincent A.T."/>
            <person name="Schiettekatte O."/>
            <person name="Bourhy P."/>
            <person name="Veyrier F.J."/>
            <person name="Picardeau M."/>
        </authorList>
    </citation>
    <scope>NUCLEOTIDE SEQUENCE [LARGE SCALE GENOMIC DNA]</scope>
    <source>
        <strain evidence="3">201601955</strain>
    </source>
</reference>
<sequence length="345" mass="36610">MVELKHGTSFFLVKQLSLIFLLSFLISCANGSLNNTCDINSKSYFETSLIVTGTGQKSHPCYSGIQIVNQPGVNLSHNFVTLTEAGGTATIGSSLLVQVFLGSEPKEDVNVQVIVSNPSFAFVSQTNLTFSKSNWNQNQSTIITAVNDPVMNGTRSTLIRFIPSSNDTSFQLEEKLIQAEILDNDKIIFTTSGSYTGILGGVFGADAICQADVKCPAGKICKAMLADAGSDARQASFTSGVGDGQIDWVLKPFSTYVRNDNISMVIGTTTASSLFTFPIVGIRPTSTTAWTGLSADWTSNGNHCGSWTVDSGNGNAGDTSGTGSAAIGFNNFPCNSNLPFYCVEQ</sequence>
<dbReference type="Pfam" id="PF07588">
    <property type="entry name" value="DUF1554"/>
    <property type="match status" value="1"/>
</dbReference>
<dbReference type="EMBL" id="RQHF01000012">
    <property type="protein sequence ID" value="TGM59015.1"/>
    <property type="molecule type" value="Genomic_DNA"/>
</dbReference>
<name>A0ABY2NR57_9LEPT</name>
<organism evidence="2 3">
    <name type="scientific">Leptospira vanthielii</name>
    <dbReference type="NCBI Taxonomy" id="293085"/>
    <lineage>
        <taxon>Bacteria</taxon>
        <taxon>Pseudomonadati</taxon>
        <taxon>Spirochaetota</taxon>
        <taxon>Spirochaetia</taxon>
        <taxon>Leptospirales</taxon>
        <taxon>Leptospiraceae</taxon>
        <taxon>Leptospira</taxon>
    </lineage>
</organism>
<dbReference type="InterPro" id="IPR016187">
    <property type="entry name" value="CTDL_fold"/>
</dbReference>
<protein>
    <submittedName>
        <fullName evidence="2">DUF1554 domain-containing protein</fullName>
    </submittedName>
</protein>
<comment type="caution">
    <text evidence="2">The sequence shown here is derived from an EMBL/GenBank/DDBJ whole genome shotgun (WGS) entry which is preliminary data.</text>
</comment>
<dbReference type="Gene3D" id="3.10.100.10">
    <property type="entry name" value="Mannose-Binding Protein A, subunit A"/>
    <property type="match status" value="1"/>
</dbReference>
<dbReference type="Proteomes" id="UP000298112">
    <property type="component" value="Unassembled WGS sequence"/>
</dbReference>
<feature type="domain" description="DUF1554" evidence="1">
    <location>
        <begin position="194"/>
        <end position="318"/>
    </location>
</feature>
<accession>A0ABY2NR57</accession>
<dbReference type="SUPFAM" id="SSF56436">
    <property type="entry name" value="C-type lectin-like"/>
    <property type="match status" value="1"/>
</dbReference>
<evidence type="ECO:0000313" key="3">
    <source>
        <dbReference type="Proteomes" id="UP000298112"/>
    </source>
</evidence>
<gene>
    <name evidence="2" type="ORF">EHQ95_04645</name>
</gene>
<dbReference type="InterPro" id="IPR016186">
    <property type="entry name" value="C-type_lectin-like/link_sf"/>
</dbReference>
<proteinExistence type="predicted"/>
<evidence type="ECO:0000313" key="2">
    <source>
        <dbReference type="EMBL" id="TGM59015.1"/>
    </source>
</evidence>
<keyword evidence="3" id="KW-1185">Reference proteome</keyword>
<dbReference type="InterPro" id="IPR011448">
    <property type="entry name" value="DUF1554"/>
</dbReference>
<dbReference type="PROSITE" id="PS51257">
    <property type="entry name" value="PROKAR_LIPOPROTEIN"/>
    <property type="match status" value="1"/>
</dbReference>